<organism evidence="2 3">
    <name type="scientific">Streptococcus didelphis</name>
    <dbReference type="NCBI Taxonomy" id="102886"/>
    <lineage>
        <taxon>Bacteria</taxon>
        <taxon>Bacillati</taxon>
        <taxon>Bacillota</taxon>
        <taxon>Bacilli</taxon>
        <taxon>Lactobacillales</taxon>
        <taxon>Streptococcaceae</taxon>
        <taxon>Streptococcus</taxon>
    </lineage>
</organism>
<feature type="transmembrane region" description="Helical" evidence="1">
    <location>
        <begin position="121"/>
        <end position="146"/>
    </location>
</feature>
<feature type="transmembrane region" description="Helical" evidence="1">
    <location>
        <begin position="40"/>
        <end position="60"/>
    </location>
</feature>
<evidence type="ECO:0000313" key="3">
    <source>
        <dbReference type="Proteomes" id="UP001238096"/>
    </source>
</evidence>
<keyword evidence="1" id="KW-0812">Transmembrane</keyword>
<keyword evidence="1" id="KW-1133">Transmembrane helix</keyword>
<evidence type="ECO:0000256" key="1">
    <source>
        <dbReference type="SAM" id="Phobius"/>
    </source>
</evidence>
<evidence type="ECO:0000313" key="2">
    <source>
        <dbReference type="EMBL" id="WMB27923.1"/>
    </source>
</evidence>
<feature type="transmembrane region" description="Helical" evidence="1">
    <location>
        <begin position="204"/>
        <end position="222"/>
    </location>
</feature>
<feature type="transmembrane region" description="Helical" evidence="1">
    <location>
        <begin position="96"/>
        <end position="115"/>
    </location>
</feature>
<name>A0ABY9LGB7_9STRE</name>
<proteinExistence type="predicted"/>
<accession>A0ABY9LGB7</accession>
<dbReference type="EMBL" id="CP110509">
    <property type="protein sequence ID" value="WMB27923.1"/>
    <property type="molecule type" value="Genomic_DNA"/>
</dbReference>
<evidence type="ECO:0008006" key="4">
    <source>
        <dbReference type="Google" id="ProtNLM"/>
    </source>
</evidence>
<gene>
    <name evidence="2" type="ORF">N1496_07850</name>
</gene>
<feature type="transmembrane region" description="Helical" evidence="1">
    <location>
        <begin position="166"/>
        <end position="184"/>
    </location>
</feature>
<protein>
    <recommendedName>
        <fullName evidence="4">ABC transporter permease</fullName>
    </recommendedName>
</protein>
<dbReference type="Proteomes" id="UP001238096">
    <property type="component" value="Chromosome"/>
</dbReference>
<keyword evidence="1" id="KW-0472">Membrane</keyword>
<keyword evidence="3" id="KW-1185">Reference proteome</keyword>
<dbReference type="RefSeq" id="WP_018366811.1">
    <property type="nucleotide sequence ID" value="NZ_CP110509.1"/>
</dbReference>
<reference evidence="3" key="1">
    <citation type="submission" date="2022-10" db="EMBL/GenBank/DDBJ databases">
        <title>Streptococcus didelphis as causative of fatal infections in opossums (Didelphis albiventris).</title>
        <authorList>
            <person name="Breyer G.M."/>
            <person name="Da Silva M.E.R.J."/>
            <person name="Siqueira F.M."/>
        </authorList>
    </citation>
    <scope>NUCLEOTIDE SEQUENCE [LARGE SCALE GENOMIC DNA]</scope>
    <source>
        <strain evidence="3">LBVP101/21</strain>
    </source>
</reference>
<sequence>MTNPKQKLVRSQWIWIFIVALIDMCMLFVALLATDNFHHWLYWGSFFILTCLLLLLIWGLKKAKEIQKQLERSDLSIKEIQKIKNRPSYDERQVQFVLKSYQIGFWLMIFILWLGSLVKGWGGGIITADFFLYLALFGGLTANVSYSNLKGASAFVDDRFGKNWRWFGLLAFVFGLGAIGVVIFNLFTVRESWKAFFDKSGDGFLFIVGLALIFMGGSSLYYRLRHKE</sequence>
<feature type="transmembrane region" description="Helical" evidence="1">
    <location>
        <begin position="12"/>
        <end position="34"/>
    </location>
</feature>